<accession>A0A8T0HPJ9</accession>
<feature type="region of interest" description="Disordered" evidence="1">
    <location>
        <begin position="81"/>
        <end position="103"/>
    </location>
</feature>
<name>A0A8T0HPJ9_CERPU</name>
<organism evidence="2 3">
    <name type="scientific">Ceratodon purpureus</name>
    <name type="common">Fire moss</name>
    <name type="synonym">Dicranum purpureum</name>
    <dbReference type="NCBI Taxonomy" id="3225"/>
    <lineage>
        <taxon>Eukaryota</taxon>
        <taxon>Viridiplantae</taxon>
        <taxon>Streptophyta</taxon>
        <taxon>Embryophyta</taxon>
        <taxon>Bryophyta</taxon>
        <taxon>Bryophytina</taxon>
        <taxon>Bryopsida</taxon>
        <taxon>Dicranidae</taxon>
        <taxon>Pseudoditrichales</taxon>
        <taxon>Ditrichaceae</taxon>
        <taxon>Ceratodon</taxon>
    </lineage>
</organism>
<comment type="caution">
    <text evidence="2">The sequence shown here is derived from an EMBL/GenBank/DDBJ whole genome shotgun (WGS) entry which is preliminary data.</text>
</comment>
<gene>
    <name evidence="2" type="ORF">KC19_VG123000</name>
</gene>
<dbReference type="Proteomes" id="UP000822688">
    <property type="component" value="Chromosome V"/>
</dbReference>
<evidence type="ECO:0000256" key="1">
    <source>
        <dbReference type="SAM" id="MobiDB-lite"/>
    </source>
</evidence>
<evidence type="ECO:0000313" key="2">
    <source>
        <dbReference type="EMBL" id="KAG0572766.1"/>
    </source>
</evidence>
<proteinExistence type="predicted"/>
<dbReference type="EMBL" id="CM026426">
    <property type="protein sequence ID" value="KAG0572766.1"/>
    <property type="molecule type" value="Genomic_DNA"/>
</dbReference>
<reference evidence="2" key="1">
    <citation type="submission" date="2020-06" db="EMBL/GenBank/DDBJ databases">
        <title>WGS assembly of Ceratodon purpureus strain R40.</title>
        <authorList>
            <person name="Carey S.B."/>
            <person name="Jenkins J."/>
            <person name="Shu S."/>
            <person name="Lovell J.T."/>
            <person name="Sreedasyam A."/>
            <person name="Maumus F."/>
            <person name="Tiley G.P."/>
            <person name="Fernandez-Pozo N."/>
            <person name="Barry K."/>
            <person name="Chen C."/>
            <person name="Wang M."/>
            <person name="Lipzen A."/>
            <person name="Daum C."/>
            <person name="Saski C.A."/>
            <person name="Payton A.C."/>
            <person name="Mcbreen J.C."/>
            <person name="Conrad R.E."/>
            <person name="Kollar L.M."/>
            <person name="Olsson S."/>
            <person name="Huttunen S."/>
            <person name="Landis J.B."/>
            <person name="Wickett N.J."/>
            <person name="Johnson M.G."/>
            <person name="Rensing S.A."/>
            <person name="Grimwood J."/>
            <person name="Schmutz J."/>
            <person name="Mcdaniel S.F."/>
        </authorList>
    </citation>
    <scope>NUCLEOTIDE SEQUENCE</scope>
    <source>
        <strain evidence="2">R40</strain>
    </source>
</reference>
<dbReference type="AlphaFoldDB" id="A0A8T0HPJ9"/>
<protein>
    <submittedName>
        <fullName evidence="2">Uncharacterized protein</fullName>
    </submittedName>
</protein>
<keyword evidence="3" id="KW-1185">Reference proteome</keyword>
<sequence length="103" mass="11549">MSGVLDPPIAVQDSPHRSSGFPHQLQIAALLGVEVVLKFDTLPSSIVGFRQSIQQLFQLHKPEQHNDTPIPHKNLMQHLIQNQSTSSTLKAYQRTSNNTDKNR</sequence>
<evidence type="ECO:0000313" key="3">
    <source>
        <dbReference type="Proteomes" id="UP000822688"/>
    </source>
</evidence>